<reference evidence="4" key="2">
    <citation type="submission" date="2025-08" db="UniProtKB">
        <authorList>
            <consortium name="RefSeq"/>
        </authorList>
    </citation>
    <scope>IDENTIFICATION</scope>
    <source>
        <tissue evidence="4">Leaf</tissue>
    </source>
</reference>
<dbReference type="OrthoDB" id="1407557at2759"/>
<dbReference type="SUPFAM" id="SSF53098">
    <property type="entry name" value="Ribonuclease H-like"/>
    <property type="match status" value="1"/>
</dbReference>
<feature type="region of interest" description="Disordered" evidence="1">
    <location>
        <begin position="1"/>
        <end position="31"/>
    </location>
</feature>
<dbReference type="GeneID" id="108807837"/>
<evidence type="ECO:0000256" key="1">
    <source>
        <dbReference type="SAM" id="MobiDB-lite"/>
    </source>
</evidence>
<name>A0A6J0JIW3_RAPSA</name>
<dbReference type="InterPro" id="IPR002156">
    <property type="entry name" value="RNaseH_domain"/>
</dbReference>
<evidence type="ECO:0000313" key="3">
    <source>
        <dbReference type="Proteomes" id="UP000504610"/>
    </source>
</evidence>
<evidence type="ECO:0000313" key="4">
    <source>
        <dbReference type="RefSeq" id="XP_018435580.2"/>
    </source>
</evidence>
<dbReference type="InterPro" id="IPR036397">
    <property type="entry name" value="RNaseH_sf"/>
</dbReference>
<dbReference type="GO" id="GO:0004523">
    <property type="term" value="F:RNA-DNA hybrid ribonuclease activity"/>
    <property type="evidence" value="ECO:0007669"/>
    <property type="project" value="InterPro"/>
</dbReference>
<dbReference type="Proteomes" id="UP000504610">
    <property type="component" value="Chromosome 6"/>
</dbReference>
<protein>
    <submittedName>
        <fullName evidence="4">Uncharacterized protein LOC108807837</fullName>
    </submittedName>
</protein>
<evidence type="ECO:0000259" key="2">
    <source>
        <dbReference type="Pfam" id="PF13456"/>
    </source>
</evidence>
<dbReference type="AlphaFoldDB" id="A0A6J0JIW3"/>
<dbReference type="InterPro" id="IPR052929">
    <property type="entry name" value="RNase_H-like_EbsB-rel"/>
</dbReference>
<dbReference type="PANTHER" id="PTHR47074">
    <property type="entry name" value="BNAC02G40300D PROTEIN"/>
    <property type="match status" value="1"/>
</dbReference>
<dbReference type="Pfam" id="PF13456">
    <property type="entry name" value="RVT_3"/>
    <property type="match status" value="1"/>
</dbReference>
<proteinExistence type="predicted"/>
<reference evidence="3" key="1">
    <citation type="journal article" date="2019" name="Database">
        <title>The radish genome database (RadishGD): an integrated information resource for radish genomics.</title>
        <authorList>
            <person name="Yu H.J."/>
            <person name="Baek S."/>
            <person name="Lee Y.J."/>
            <person name="Cho A."/>
            <person name="Mun J.H."/>
        </authorList>
    </citation>
    <scope>NUCLEOTIDE SEQUENCE [LARGE SCALE GENOMIC DNA]</scope>
    <source>
        <strain evidence="3">cv. WK10039</strain>
    </source>
</reference>
<dbReference type="CDD" id="cd06222">
    <property type="entry name" value="RNase_H_like"/>
    <property type="match status" value="1"/>
</dbReference>
<dbReference type="PANTHER" id="PTHR47074:SF49">
    <property type="entry name" value="POLYNUCLEOTIDYL TRANSFERASE, RIBONUCLEASE H-LIKE SUPERFAMILY PROTEIN"/>
    <property type="match status" value="1"/>
</dbReference>
<feature type="compositionally biased region" description="Pro residues" evidence="1">
    <location>
        <begin position="18"/>
        <end position="31"/>
    </location>
</feature>
<dbReference type="RefSeq" id="XP_018435580.2">
    <property type="nucleotide sequence ID" value="XM_018580078.2"/>
</dbReference>
<dbReference type="Gene3D" id="3.30.420.10">
    <property type="entry name" value="Ribonuclease H-like superfamily/Ribonuclease H"/>
    <property type="match status" value="1"/>
</dbReference>
<keyword evidence="3" id="KW-1185">Reference proteome</keyword>
<dbReference type="InterPro" id="IPR044730">
    <property type="entry name" value="RNase_H-like_dom_plant"/>
</dbReference>
<dbReference type="GO" id="GO:0003676">
    <property type="term" value="F:nucleic acid binding"/>
    <property type="evidence" value="ECO:0007669"/>
    <property type="project" value="InterPro"/>
</dbReference>
<sequence>MALEWEQAQEKKQDHTPPQVPIRTPPTPITRPPSEISCFVDAAWDARSKRSGVAWRISRNQPHLRLSGTQIFEAVSSPLVAESLALLTGIKQTLQMGFQSAAFYSDCQTLTRAINCKNQIIEIFGVLHDIDHFSSRFSSISFQFVSRSQNGETDALAKRALKVHVSSLPSL</sequence>
<dbReference type="KEGG" id="rsz:108807837"/>
<feature type="domain" description="RNase H type-1" evidence="2">
    <location>
        <begin position="40"/>
        <end position="160"/>
    </location>
</feature>
<accession>A0A6J0JIW3</accession>
<gene>
    <name evidence="4" type="primary">LOC108807837</name>
</gene>
<dbReference type="InterPro" id="IPR012337">
    <property type="entry name" value="RNaseH-like_sf"/>
</dbReference>
<organism evidence="3 4">
    <name type="scientific">Raphanus sativus</name>
    <name type="common">Radish</name>
    <name type="synonym">Raphanus raphanistrum var. sativus</name>
    <dbReference type="NCBI Taxonomy" id="3726"/>
    <lineage>
        <taxon>Eukaryota</taxon>
        <taxon>Viridiplantae</taxon>
        <taxon>Streptophyta</taxon>
        <taxon>Embryophyta</taxon>
        <taxon>Tracheophyta</taxon>
        <taxon>Spermatophyta</taxon>
        <taxon>Magnoliopsida</taxon>
        <taxon>eudicotyledons</taxon>
        <taxon>Gunneridae</taxon>
        <taxon>Pentapetalae</taxon>
        <taxon>rosids</taxon>
        <taxon>malvids</taxon>
        <taxon>Brassicales</taxon>
        <taxon>Brassicaceae</taxon>
        <taxon>Brassiceae</taxon>
        <taxon>Raphanus</taxon>
    </lineage>
</organism>